<evidence type="ECO:0000256" key="1">
    <source>
        <dbReference type="SAM" id="MobiDB-lite"/>
    </source>
</evidence>
<dbReference type="EMBL" id="BKCJ011175224">
    <property type="protein sequence ID" value="GFC98943.1"/>
    <property type="molecule type" value="Genomic_DNA"/>
</dbReference>
<feature type="compositionally biased region" description="Polar residues" evidence="1">
    <location>
        <begin position="95"/>
        <end position="104"/>
    </location>
</feature>
<dbReference type="AlphaFoldDB" id="A0A699SQ65"/>
<reference evidence="2" key="1">
    <citation type="journal article" date="2019" name="Sci. Rep.">
        <title>Draft genome of Tanacetum cinerariifolium, the natural source of mosquito coil.</title>
        <authorList>
            <person name="Yamashiro T."/>
            <person name="Shiraishi A."/>
            <person name="Satake H."/>
            <person name="Nakayama K."/>
        </authorList>
    </citation>
    <scope>NUCLEOTIDE SEQUENCE</scope>
</reference>
<comment type="caution">
    <text evidence="2">The sequence shown here is derived from an EMBL/GenBank/DDBJ whole genome shotgun (WGS) entry which is preliminary data.</text>
</comment>
<dbReference type="PANTHER" id="PTHR34222:SF43">
    <property type="entry name" value="RETROTRANSPOSON GAG DOMAIN-CONTAINING PROTEIN"/>
    <property type="match status" value="1"/>
</dbReference>
<sequence>AHQIILGVTNETHGIATGLIAEETDGMGLSTKGFRRFDGKKKPATRDDKSHLKCEECGMNRHTKEQCFKIIGYPDWWTDGHKAASNKGAKKDKPSTSPTANTRISGRDGLLGVTLKEMDYIMLMR</sequence>
<accession>A0A699SQ65</accession>
<proteinExistence type="predicted"/>
<feature type="region of interest" description="Disordered" evidence="1">
    <location>
        <begin position="82"/>
        <end position="107"/>
    </location>
</feature>
<evidence type="ECO:0000313" key="2">
    <source>
        <dbReference type="EMBL" id="GFC98943.1"/>
    </source>
</evidence>
<feature type="non-terminal residue" evidence="2">
    <location>
        <position position="1"/>
    </location>
</feature>
<dbReference type="PANTHER" id="PTHR34222">
    <property type="entry name" value="GAG_PRE-INTEGRS DOMAIN-CONTAINING PROTEIN"/>
    <property type="match status" value="1"/>
</dbReference>
<gene>
    <name evidence="2" type="ORF">Tci_870913</name>
</gene>
<organism evidence="2">
    <name type="scientific">Tanacetum cinerariifolium</name>
    <name type="common">Dalmatian daisy</name>
    <name type="synonym">Chrysanthemum cinerariifolium</name>
    <dbReference type="NCBI Taxonomy" id="118510"/>
    <lineage>
        <taxon>Eukaryota</taxon>
        <taxon>Viridiplantae</taxon>
        <taxon>Streptophyta</taxon>
        <taxon>Embryophyta</taxon>
        <taxon>Tracheophyta</taxon>
        <taxon>Spermatophyta</taxon>
        <taxon>Magnoliopsida</taxon>
        <taxon>eudicotyledons</taxon>
        <taxon>Gunneridae</taxon>
        <taxon>Pentapetalae</taxon>
        <taxon>asterids</taxon>
        <taxon>campanulids</taxon>
        <taxon>Asterales</taxon>
        <taxon>Asteraceae</taxon>
        <taxon>Asteroideae</taxon>
        <taxon>Anthemideae</taxon>
        <taxon>Anthemidinae</taxon>
        <taxon>Tanacetum</taxon>
    </lineage>
</organism>
<name>A0A699SQ65_TANCI</name>
<protein>
    <submittedName>
        <fullName evidence="2">Uncharacterized protein</fullName>
    </submittedName>
</protein>